<keyword evidence="7" id="KW-1185">Reference proteome</keyword>
<dbReference type="SMART" id="SM00487">
    <property type="entry name" value="DEXDc"/>
    <property type="match status" value="1"/>
</dbReference>
<dbReference type="GO" id="GO:0005524">
    <property type="term" value="F:ATP binding"/>
    <property type="evidence" value="ECO:0007669"/>
    <property type="project" value="UniProtKB-KW"/>
</dbReference>
<keyword evidence="2" id="KW-0067">ATP-binding</keyword>
<feature type="domain" description="Helicase ATP-binding" evidence="4">
    <location>
        <begin position="111"/>
        <end position="340"/>
    </location>
</feature>
<reference evidence="6 7" key="1">
    <citation type="submission" date="2020-01" db="EMBL/GenBank/DDBJ databases">
        <title>The draft genome sequence of Corallococcus exiguus DSM 14696.</title>
        <authorList>
            <person name="Zhang X."/>
            <person name="Zhu H."/>
        </authorList>
    </citation>
    <scope>NUCLEOTIDE SEQUENCE [LARGE SCALE GENOMIC DNA]</scope>
    <source>
        <strain evidence="6 7">DSM 14696</strain>
    </source>
</reference>
<dbReference type="SUPFAM" id="SSF52540">
    <property type="entry name" value="P-loop containing nucleoside triphosphate hydrolases"/>
    <property type="match status" value="2"/>
</dbReference>
<dbReference type="RefSeq" id="WP_139915775.1">
    <property type="nucleotide sequence ID" value="NZ_CBCSLE010000062.1"/>
</dbReference>
<evidence type="ECO:0000256" key="3">
    <source>
        <dbReference type="SAM" id="MobiDB-lite"/>
    </source>
</evidence>
<sequence length="2100" mass="232645">MIKHYQFDAYQAYHALQGRYADFLLDVFGVRPGPLANVLRSHWSSDSGFSLFAPLLIQAAFPFRPGKTLSELQAPSPNQRTRERPLHPKTVSLLKKAGLDYPLFEHQVDTIRAASHGETVVLSAGTGSGKTEAFVIPLIDRLFWDHEEGRDDLSQPGVRAVVVYPLNALVNNQVDRLLAMLGGQDEIHFAYYTSRLKDTWRSAKNSYERRGKPVPPKCQLIDRRTLRGIDGGDGRPKGPPHVLVTNFSMLEYMLIRPNDRTIFEPDNLFYGKNPRLKMIVLDEAHVYAGAQAAEIHMLLRRAAQRFGTTLEMVQGFATSATLAQGENEGRAVLDEYASRMFAKKSGVKSVEGHRYLPDEARPPRHVPELRDPVTLGDEQQLIAADLRTLEYDGSGNPSTLLRDTALANTAWKACESLGLVTEAERAQLSVASVDCPALLLHHVFATHPKLTELREWLFKNKELPDIDQVATKVYGPAEPSEQRRRATDALLRLGSLARLDAKRHPFIPIRMHALMRAPTGVWVDPRPPEAGVVEGWPWGPVTSIAPSGDPAEFPRAQLGVCAECGAPYLVAYRVGGAKELRVVKVDKAARVAVRPKEGKEEVLCVGERRIPVELVDLDVADRHGRSPMKTCLQCNTPSPRLRPLLLSPRAALGAVVDMLYPHLGEMPPSSGEQEFRPGGGRRLLSFSDSRQEAARIAAVVESTHDTGVNRQLIVRTLHGEGGRATVKELARALGQSESLRERADSRDLKQPESLEYLGLLSIYEELARPPSRANTLETLGIVEVVYPSLPPCPNEALPYFGSDKVWKDFVAQLLDFARSRGVVVKPSPDEPEAEEKLGHFLPNTLGNKLVWSTAEELPDEDESEADEEESGRDIPMYPRRKPEAGRMYEYTDRVRERLKMPDSKGIDSLLTFAWDALNQHAVQGCRWLRLRQGKIQIDLSRLELQLHAQPPLIDVDSGRVYFRSVGGVVPVPKCPRTLVPVNDKLRALWAARHSVRRILEDPLLGLHSVEHTAQIGVDSLEGEENAFRRGERNLLASSTTLEMGVDIGGLTFVMLTNVPPSPANYWQRAGRAGRRADGSSMVLTLALNRPHDQLVFTSPRRFLHSEMTPPQVRLDAPPLLLRHVNASLLAAFFEEAVERDGVGSPMRAFGTVEEFLFRAAIGDGGMDKQLAGKLELHNEDPISLAFGRWLDQLDENSSVAMQIRDLTKGTTLATYTLSELAASCSKSLERAVATVSGDYDVIKEQCEREQQKGESARDSTLLGALAHQERVLLKETLIACLARNGFLPRFGFPLDVVHLDTKWKFKKKISGDQRDDEDEPRRHEEPLELRMERALDIALSEYAPGSEIIADKKLHRVAGVVRNWLAGDESSVVQHFYIECEKCGHFEDRNAPPRECEICRHLTVFQEELDSDTDATGRRRRKKKAAEEETPLEAGDFPPSRVRRYMRPSGFAVKVGRRPRRVGSEIDRMPSPRITVLASNSIGLVDILPSGIIGGFTSNSTVFVRSEGRSERPGGPGFGFAICQRCGFAEPEESFDGQLPEAFVKHGKLRGYTHCDGQSTWRHAVLGTSMPVDAFRLRLTKEFRPAVQPAEAEAFFHTFAAYLQIIVARRLQVDPRTLHAAVATWQDANPSGGRNWVSEREAVVYEPSGSGMLRHLMDDPVALLSDLVEMLDKNDEAKIIRFDTQFLAARGMLRVDLLRTHFLDPARRMLLSAANPLEKHKAAVLRGRGPMLAAIELVEDTSSELGLQAAEVAGDALEAGGLLRAIQRRVLCSEKHAPQLLLNSLPDASGKDDDTAVVAVHLRRLIEGGVHLRVAAVADRGALREDVWQVLSNCPTGAAAIGGIQTAGGDGPRFGSAWLDGCTPVEAKPEAAKEAWSKFAERWGRGQPVTVEDLTPKSPNARPLVEIAKGVINPDVVFAWRLLRSQLGDLNQLGKVTRLAYSDRHLGKSAIAMWMLGEVIQRLAYAPKAAGKIWTREAEGYDGQAKNVDELFRLKKAPANLGPKQSKMLAEWCSGEAGKKGLGLQFERRFELEHPRKLVIEFAPGGKLRSLKVLFDSGLDWAECKSVVGPWTQGPFQSRTTHMSIYVDLPVGDDLTALGV</sequence>
<dbReference type="PROSITE" id="PS51192">
    <property type="entry name" value="HELICASE_ATP_BIND_1"/>
    <property type="match status" value="1"/>
</dbReference>
<proteinExistence type="predicted"/>
<name>A0A7X5BTJ9_9BACT</name>
<evidence type="ECO:0000256" key="2">
    <source>
        <dbReference type="ARBA" id="ARBA00022840"/>
    </source>
</evidence>
<dbReference type="GO" id="GO:0043138">
    <property type="term" value="F:3'-5' DNA helicase activity"/>
    <property type="evidence" value="ECO:0007669"/>
    <property type="project" value="TreeGrafter"/>
</dbReference>
<comment type="caution">
    <text evidence="6">The sequence shown here is derived from an EMBL/GenBank/DDBJ whole genome shotgun (WGS) entry which is preliminary data.</text>
</comment>
<evidence type="ECO:0000259" key="5">
    <source>
        <dbReference type="PROSITE" id="PS51194"/>
    </source>
</evidence>
<dbReference type="PROSITE" id="PS51194">
    <property type="entry name" value="HELICASE_CTER"/>
    <property type="match status" value="1"/>
</dbReference>
<evidence type="ECO:0000313" key="6">
    <source>
        <dbReference type="EMBL" id="NBC40247.1"/>
    </source>
</evidence>
<evidence type="ECO:0000259" key="4">
    <source>
        <dbReference type="PROSITE" id="PS51192"/>
    </source>
</evidence>
<feature type="domain" description="Helicase C-terminal" evidence="5">
    <location>
        <begin position="938"/>
        <end position="1125"/>
    </location>
</feature>
<protein>
    <submittedName>
        <fullName evidence="6">DEAD/DEAH box helicase</fullName>
    </submittedName>
</protein>
<gene>
    <name evidence="6" type="ORF">GTZ93_10455</name>
</gene>
<organism evidence="6 7">
    <name type="scientific">Corallococcus exiguus</name>
    <dbReference type="NCBI Taxonomy" id="83462"/>
    <lineage>
        <taxon>Bacteria</taxon>
        <taxon>Pseudomonadati</taxon>
        <taxon>Myxococcota</taxon>
        <taxon>Myxococcia</taxon>
        <taxon>Myxococcales</taxon>
        <taxon>Cystobacterineae</taxon>
        <taxon>Myxococcaceae</taxon>
        <taxon>Corallococcus</taxon>
    </lineage>
</organism>
<accession>A0A7X5BTJ9</accession>
<feature type="region of interest" description="Disordered" evidence="3">
    <location>
        <begin position="854"/>
        <end position="879"/>
    </location>
</feature>
<dbReference type="InterPro" id="IPR027417">
    <property type="entry name" value="P-loop_NTPase"/>
</dbReference>
<dbReference type="Gene3D" id="3.40.50.300">
    <property type="entry name" value="P-loop containing nucleotide triphosphate hydrolases"/>
    <property type="match status" value="2"/>
</dbReference>
<dbReference type="Pfam" id="PF00271">
    <property type="entry name" value="Helicase_C"/>
    <property type="match status" value="1"/>
</dbReference>
<dbReference type="Pfam" id="PF00270">
    <property type="entry name" value="DEAD"/>
    <property type="match status" value="1"/>
</dbReference>
<dbReference type="SMART" id="SM00490">
    <property type="entry name" value="HELICc"/>
    <property type="match status" value="1"/>
</dbReference>
<keyword evidence="1" id="KW-0547">Nucleotide-binding</keyword>
<dbReference type="GO" id="GO:0003676">
    <property type="term" value="F:nucleic acid binding"/>
    <property type="evidence" value="ECO:0007669"/>
    <property type="project" value="InterPro"/>
</dbReference>
<evidence type="ECO:0000313" key="7">
    <source>
        <dbReference type="Proteomes" id="UP000537825"/>
    </source>
</evidence>
<feature type="region of interest" description="Disordered" evidence="3">
    <location>
        <begin position="1410"/>
        <end position="1439"/>
    </location>
</feature>
<dbReference type="Proteomes" id="UP000537825">
    <property type="component" value="Unassembled WGS sequence"/>
</dbReference>
<dbReference type="InterPro" id="IPR001650">
    <property type="entry name" value="Helicase_C-like"/>
</dbReference>
<keyword evidence="6" id="KW-0378">Hydrolase</keyword>
<feature type="compositionally biased region" description="Acidic residues" evidence="3">
    <location>
        <begin position="856"/>
        <end position="870"/>
    </location>
</feature>
<dbReference type="PANTHER" id="PTHR47957">
    <property type="entry name" value="ATP-DEPENDENT HELICASE HRQ1"/>
    <property type="match status" value="1"/>
</dbReference>
<dbReference type="GO" id="GO:0006289">
    <property type="term" value="P:nucleotide-excision repair"/>
    <property type="evidence" value="ECO:0007669"/>
    <property type="project" value="TreeGrafter"/>
</dbReference>
<dbReference type="InterPro" id="IPR014001">
    <property type="entry name" value="Helicase_ATP-bd"/>
</dbReference>
<evidence type="ECO:0000256" key="1">
    <source>
        <dbReference type="ARBA" id="ARBA00022741"/>
    </source>
</evidence>
<dbReference type="GO" id="GO:0036297">
    <property type="term" value="P:interstrand cross-link repair"/>
    <property type="evidence" value="ECO:0007669"/>
    <property type="project" value="TreeGrafter"/>
</dbReference>
<dbReference type="InterPro" id="IPR011545">
    <property type="entry name" value="DEAD/DEAH_box_helicase_dom"/>
</dbReference>
<dbReference type="PANTHER" id="PTHR47957:SF3">
    <property type="entry name" value="ATP-DEPENDENT HELICASE HRQ1"/>
    <property type="match status" value="1"/>
</dbReference>
<keyword evidence="6" id="KW-0347">Helicase</keyword>
<dbReference type="EMBL" id="JAAAPK010000002">
    <property type="protein sequence ID" value="NBC40247.1"/>
    <property type="molecule type" value="Genomic_DNA"/>
</dbReference>